<dbReference type="GO" id="GO:0004065">
    <property type="term" value="F:arylsulfatase activity"/>
    <property type="evidence" value="ECO:0007669"/>
    <property type="project" value="TreeGrafter"/>
</dbReference>
<protein>
    <submittedName>
        <fullName evidence="4">Sulfatase</fullName>
    </submittedName>
</protein>
<reference evidence="4" key="1">
    <citation type="journal article" date="2014" name="Int. J. Syst. Evol. Microbiol.">
        <title>Complete genome sequence of Corynebacterium casei LMG S-19264T (=DSM 44701T), isolated from a smear-ripened cheese.</title>
        <authorList>
            <consortium name="US DOE Joint Genome Institute (JGI-PGF)"/>
            <person name="Walter F."/>
            <person name="Albersmeier A."/>
            <person name="Kalinowski J."/>
            <person name="Ruckert C."/>
        </authorList>
    </citation>
    <scope>NUCLEOTIDE SEQUENCE</scope>
    <source>
        <strain evidence="4">JCM 10088</strain>
    </source>
</reference>
<dbReference type="OrthoDB" id="46036at2157"/>
<dbReference type="AlphaFoldDB" id="A0A830GTR5"/>
<reference evidence="4" key="2">
    <citation type="submission" date="2020-09" db="EMBL/GenBank/DDBJ databases">
        <authorList>
            <person name="Sun Q."/>
            <person name="Ohkuma M."/>
        </authorList>
    </citation>
    <scope>NUCLEOTIDE SEQUENCE</scope>
    <source>
        <strain evidence="4">JCM 10088</strain>
    </source>
</reference>
<dbReference type="Pfam" id="PF00884">
    <property type="entry name" value="Sulfatase"/>
    <property type="match status" value="1"/>
</dbReference>
<evidence type="ECO:0000313" key="4">
    <source>
        <dbReference type="EMBL" id="GGP19249.1"/>
    </source>
</evidence>
<comment type="caution">
    <text evidence="4">The sequence shown here is derived from an EMBL/GenBank/DDBJ whole genome shotgun (WGS) entry which is preliminary data.</text>
</comment>
<gene>
    <name evidence="4" type="ORF">GCM10007981_02170</name>
</gene>
<evidence type="ECO:0000313" key="5">
    <source>
        <dbReference type="Proteomes" id="UP000610960"/>
    </source>
</evidence>
<dbReference type="InterPro" id="IPR050738">
    <property type="entry name" value="Sulfatase"/>
</dbReference>
<dbReference type="Proteomes" id="UP000610960">
    <property type="component" value="Unassembled WGS sequence"/>
</dbReference>
<dbReference type="EMBL" id="BMNL01000001">
    <property type="protein sequence ID" value="GGP19249.1"/>
    <property type="molecule type" value="Genomic_DNA"/>
</dbReference>
<dbReference type="InterPro" id="IPR017850">
    <property type="entry name" value="Alkaline_phosphatase_core_sf"/>
</dbReference>
<dbReference type="PANTHER" id="PTHR42693">
    <property type="entry name" value="ARYLSULFATASE FAMILY MEMBER"/>
    <property type="match status" value="1"/>
</dbReference>
<evidence type="ECO:0000256" key="2">
    <source>
        <dbReference type="ARBA" id="ARBA00022801"/>
    </source>
</evidence>
<dbReference type="PANTHER" id="PTHR42693:SF53">
    <property type="entry name" value="ENDO-4-O-SULFATASE"/>
    <property type="match status" value="1"/>
</dbReference>
<name>A0A830GTR5_9CREN</name>
<feature type="domain" description="Sulfatase N-terminal" evidence="3">
    <location>
        <begin position="4"/>
        <end position="343"/>
    </location>
</feature>
<keyword evidence="2" id="KW-0378">Hydrolase</keyword>
<dbReference type="RefSeq" id="WP_188595629.1">
    <property type="nucleotide sequence ID" value="NZ_BMNL01000001.1"/>
</dbReference>
<sequence>MKRPNIILLIIDTLREDHGKGLEALEQFGFVKYENAIAPAPWTLPSHASIFTGLYPSMHGIHESYGVYVGEKMAELSSAKMEGLRLGLLGELGDYGYDTYIITANPFITPLHGFRGTKSIHLRGFLYSLDNAYLNDLLRLYKNHLRLARELMRRGQAWLSIKGAYYFARSKIDQALVRAGIYERPILEKGSNLILEILDDALRGGRRTGIDLRKDEGSFFLFINMMEAHAPYVAGDIDDSLSVNAYLEAVFKGEAPREAVNIWRKRYPIHSAYAVSRALDIVRKLSLVIDDSLFIVTSDHGELLGDGGFSHGYFLEDGVLRVPLYIRWPRGMTALKQEGQLISLTQVPSLIRGVVDGSTPVIGRRIAMAESFGSNFNYSGRISVTEEEVKRVFSHRVKVYLQGGKWFVYNEGTDSIEKVEGMGMDEAKATAKNLLQW</sequence>
<dbReference type="InterPro" id="IPR000917">
    <property type="entry name" value="Sulfatase_N"/>
</dbReference>
<proteinExistence type="inferred from homology"/>
<organism evidence="4 5">
    <name type="scientific">Thermocladium modestius</name>
    <dbReference type="NCBI Taxonomy" id="62609"/>
    <lineage>
        <taxon>Archaea</taxon>
        <taxon>Thermoproteota</taxon>
        <taxon>Thermoprotei</taxon>
        <taxon>Thermoproteales</taxon>
        <taxon>Thermoproteaceae</taxon>
        <taxon>Thermocladium</taxon>
    </lineage>
</organism>
<dbReference type="SUPFAM" id="SSF53649">
    <property type="entry name" value="Alkaline phosphatase-like"/>
    <property type="match status" value="1"/>
</dbReference>
<evidence type="ECO:0000259" key="3">
    <source>
        <dbReference type="Pfam" id="PF00884"/>
    </source>
</evidence>
<evidence type="ECO:0000256" key="1">
    <source>
        <dbReference type="ARBA" id="ARBA00008779"/>
    </source>
</evidence>
<keyword evidence="5" id="KW-1185">Reference proteome</keyword>
<accession>A0A830GTR5</accession>
<dbReference type="Gene3D" id="3.40.720.10">
    <property type="entry name" value="Alkaline Phosphatase, subunit A"/>
    <property type="match status" value="2"/>
</dbReference>
<comment type="similarity">
    <text evidence="1">Belongs to the sulfatase family.</text>
</comment>